<proteinExistence type="inferred from homology"/>
<dbReference type="AlphaFoldDB" id="A0A9Q4FYH8"/>
<dbReference type="OrthoDB" id="1645729at2"/>
<keyword evidence="4" id="KW-1185">Reference proteome</keyword>
<dbReference type="Proteomes" id="UP001057753">
    <property type="component" value="Unassembled WGS sequence"/>
</dbReference>
<sequence length="95" mass="10945">MNMTVTNDAVEWFKKELDVESGDHVQFFVRYGGCGNFQSGFSLGVAVKAPDEEAVSDDKEGIHFYVEQKDEWYFDGADFEVTYDKEEQEIKYNHG</sequence>
<reference evidence="3" key="1">
    <citation type="submission" date="2020-06" db="EMBL/GenBank/DDBJ databases">
        <title>Insight into the genomes of haloalkaliphilic bacilli from Kenyan soda lakes.</title>
        <authorList>
            <person name="Mwirichia R."/>
            <person name="Villamizar G.C."/>
            <person name="Poehlein A."/>
            <person name="Mugweru J."/>
            <person name="Kipnyargis A."/>
            <person name="Kiplimo D."/>
            <person name="Orwa P."/>
            <person name="Daniel R."/>
        </authorList>
    </citation>
    <scope>NUCLEOTIDE SEQUENCE</scope>
    <source>
        <strain evidence="3">B1096_S55</strain>
    </source>
</reference>
<feature type="domain" description="Core" evidence="2">
    <location>
        <begin position="1"/>
        <end position="86"/>
    </location>
</feature>
<dbReference type="Pfam" id="PF01521">
    <property type="entry name" value="Fe-S_biosyn"/>
    <property type="match status" value="1"/>
</dbReference>
<dbReference type="Gene3D" id="2.60.300.12">
    <property type="entry name" value="HesB-like domain"/>
    <property type="match status" value="1"/>
</dbReference>
<evidence type="ECO:0000313" key="4">
    <source>
        <dbReference type="Proteomes" id="UP001057753"/>
    </source>
</evidence>
<protein>
    <recommendedName>
        <fullName evidence="2">Core domain-containing protein</fullName>
    </recommendedName>
</protein>
<comment type="similarity">
    <text evidence="1">Belongs to the HesB/IscA family.</text>
</comment>
<dbReference type="SUPFAM" id="SSF89360">
    <property type="entry name" value="HesB-like domain"/>
    <property type="match status" value="1"/>
</dbReference>
<dbReference type="PIRSF" id="PIRSF034852">
    <property type="entry name" value="UCP034852"/>
    <property type="match status" value="1"/>
</dbReference>
<comment type="caution">
    <text evidence="3">The sequence shown here is derived from an EMBL/GenBank/DDBJ whole genome shotgun (WGS) entry which is preliminary data.</text>
</comment>
<dbReference type="EMBL" id="JABXYM010000001">
    <property type="protein sequence ID" value="MCR6095749.1"/>
    <property type="molecule type" value="Genomic_DNA"/>
</dbReference>
<organism evidence="3 4">
    <name type="scientific">Salipaludibacillus agaradhaerens</name>
    <name type="common">Bacillus agaradhaerens</name>
    <dbReference type="NCBI Taxonomy" id="76935"/>
    <lineage>
        <taxon>Bacteria</taxon>
        <taxon>Bacillati</taxon>
        <taxon>Bacillota</taxon>
        <taxon>Bacilli</taxon>
        <taxon>Bacillales</taxon>
        <taxon>Bacillaceae</taxon>
    </lineage>
</organism>
<name>A0A9Q4FYH8_SALAG</name>
<evidence type="ECO:0000256" key="1">
    <source>
        <dbReference type="ARBA" id="ARBA00006718"/>
    </source>
</evidence>
<gene>
    <name evidence="3" type="ORF">HXA33_04260</name>
</gene>
<dbReference type="RefSeq" id="WP_078579743.1">
    <property type="nucleotide sequence ID" value="NZ_JABXYM010000001.1"/>
</dbReference>
<dbReference type="InterPro" id="IPR008326">
    <property type="entry name" value="PdhI-like"/>
</dbReference>
<accession>A0A9Q4FYH8</accession>
<dbReference type="InterPro" id="IPR000361">
    <property type="entry name" value="ATAP_core_dom"/>
</dbReference>
<evidence type="ECO:0000259" key="2">
    <source>
        <dbReference type="Pfam" id="PF01521"/>
    </source>
</evidence>
<evidence type="ECO:0000313" key="3">
    <source>
        <dbReference type="EMBL" id="MCR6095749.1"/>
    </source>
</evidence>
<dbReference type="InterPro" id="IPR035903">
    <property type="entry name" value="HesB-like_dom_sf"/>
</dbReference>